<feature type="compositionally biased region" description="Basic and acidic residues" evidence="4">
    <location>
        <begin position="30"/>
        <end position="39"/>
    </location>
</feature>
<sequence>MLRKRVSVKARMQGTGGNRSGGQGNAGFARRSEGFDRSQNEGGRSGQSRGGERSSESRYGQSRGGERSSESRYGQSRGGERSSESRYGQSRGGERSGESRYGQSRGGERSSESRYGQSRGGERSSESRYGQSRGGERSGESRYGQSRGGERSSESRYGQSRGGERSSESRYGQSRGGERSSESRGGQSRGGDRSTSTRRNRGSDREQRNYREERERTRETAYSQDAKEVQEEFVFGRRSVLEALKGQRALNKILLQEDASGGSLNEILAVAREQRVIVQKVPKAKMNEIVGERSHQGVIAYISAKEYVELEDLIQKAKSQKPGLLILLDGIEDPHNLGSILRAADGSGAAGVIIPKRRAVPLTGTVAKASAGALEHVDVARVSNIGQAMERLKEAGFWVVGAAPEAKEMYWQVDYSMPVALVIGAEGEGIGRLTSERCDILVGLPMRGQVNSLNAGVATGIILYEILRQRLSK</sequence>
<dbReference type="InterPro" id="IPR013123">
    <property type="entry name" value="SpoU_subst-bd"/>
</dbReference>
<evidence type="ECO:0000313" key="7">
    <source>
        <dbReference type="Proteomes" id="UP001139263"/>
    </source>
</evidence>
<keyword evidence="3 6" id="KW-0808">Transferase</keyword>
<dbReference type="InterPro" id="IPR001537">
    <property type="entry name" value="SpoU_MeTrfase"/>
</dbReference>
<dbReference type="RefSeq" id="WP_336605167.1">
    <property type="nucleotide sequence ID" value="NZ_JALBUF010000006.1"/>
</dbReference>
<dbReference type="GO" id="GO:0006396">
    <property type="term" value="P:RNA processing"/>
    <property type="evidence" value="ECO:0007669"/>
    <property type="project" value="InterPro"/>
</dbReference>
<dbReference type="Pfam" id="PF08032">
    <property type="entry name" value="SpoU_sub_bind"/>
    <property type="match status" value="1"/>
</dbReference>
<comment type="caution">
    <text evidence="6">The sequence shown here is derived from an EMBL/GenBank/DDBJ whole genome shotgun (WGS) entry which is preliminary data.</text>
</comment>
<dbReference type="PANTHER" id="PTHR46429:SF1">
    <property type="entry name" value="23S RRNA (GUANOSINE-2'-O-)-METHYLTRANSFERASE RLMB"/>
    <property type="match status" value="1"/>
</dbReference>
<feature type="compositionally biased region" description="Basic and acidic residues" evidence="4">
    <location>
        <begin position="201"/>
        <end position="224"/>
    </location>
</feature>
<feature type="domain" description="RNA 2-O ribose methyltransferase substrate binding" evidence="5">
    <location>
        <begin position="233"/>
        <end position="308"/>
    </location>
</feature>
<comment type="similarity">
    <text evidence="1">Belongs to the class IV-like SAM-binding methyltransferase superfamily. RNA methyltransferase TrmH family.</text>
</comment>
<dbReference type="Pfam" id="PF00588">
    <property type="entry name" value="SpoU_methylase"/>
    <property type="match status" value="1"/>
</dbReference>
<dbReference type="Gene3D" id="3.30.1330.30">
    <property type="match status" value="1"/>
</dbReference>
<dbReference type="EC" id="2.1.1.185" evidence="6"/>
<dbReference type="InterPro" id="IPR029028">
    <property type="entry name" value="Alpha/beta_knot_MTases"/>
</dbReference>
<dbReference type="GO" id="GO:0005829">
    <property type="term" value="C:cytosol"/>
    <property type="evidence" value="ECO:0007669"/>
    <property type="project" value="TreeGrafter"/>
</dbReference>
<dbReference type="InterPro" id="IPR004441">
    <property type="entry name" value="rRNA_MeTrfase_TrmH"/>
</dbReference>
<dbReference type="EMBL" id="JALBUF010000006">
    <property type="protein sequence ID" value="MCI0183865.1"/>
    <property type="molecule type" value="Genomic_DNA"/>
</dbReference>
<dbReference type="GO" id="GO:0003723">
    <property type="term" value="F:RNA binding"/>
    <property type="evidence" value="ECO:0007669"/>
    <property type="project" value="InterPro"/>
</dbReference>
<dbReference type="CDD" id="cd18103">
    <property type="entry name" value="SpoU-like_RlmB"/>
    <property type="match status" value="1"/>
</dbReference>
<keyword evidence="2 6" id="KW-0489">Methyltransferase</keyword>
<reference evidence="6" key="1">
    <citation type="submission" date="2022-03" db="EMBL/GenBank/DDBJ databases">
        <title>Draft Genome Sequence of Firmicute Strain S0AB, a Heterotrophic Iron/Sulfur-Oxidizing Extreme Acidophile.</title>
        <authorList>
            <person name="Vergara E."/>
            <person name="Pakostova E."/>
            <person name="Johnson D.B."/>
            <person name="Holmes D.S."/>
        </authorList>
    </citation>
    <scope>NUCLEOTIDE SEQUENCE</scope>
    <source>
        <strain evidence="6">S0AB</strain>
    </source>
</reference>
<gene>
    <name evidence="6" type="primary">rlmB</name>
    <name evidence="6" type="ORF">MM817_02156</name>
</gene>
<dbReference type="InterPro" id="IPR029026">
    <property type="entry name" value="tRNA_m1G_MTases_N"/>
</dbReference>
<keyword evidence="7" id="KW-1185">Reference proteome</keyword>
<proteinExistence type="inferred from homology"/>
<dbReference type="FunFam" id="3.40.1280.10:FF:000008">
    <property type="entry name" value="Group 3 RNA methyltransferase TrmH"/>
    <property type="match status" value="1"/>
</dbReference>
<evidence type="ECO:0000256" key="1">
    <source>
        <dbReference type="ARBA" id="ARBA00007228"/>
    </source>
</evidence>
<dbReference type="GO" id="GO:0008173">
    <property type="term" value="F:RNA methyltransferase activity"/>
    <property type="evidence" value="ECO:0007669"/>
    <property type="project" value="InterPro"/>
</dbReference>
<dbReference type="SUPFAM" id="SSF55315">
    <property type="entry name" value="L30e-like"/>
    <property type="match status" value="1"/>
</dbReference>
<dbReference type="PANTHER" id="PTHR46429">
    <property type="entry name" value="23S RRNA (GUANOSINE-2'-O-)-METHYLTRANSFERASE RLMB"/>
    <property type="match status" value="1"/>
</dbReference>
<evidence type="ECO:0000256" key="3">
    <source>
        <dbReference type="ARBA" id="ARBA00022679"/>
    </source>
</evidence>
<evidence type="ECO:0000256" key="2">
    <source>
        <dbReference type="ARBA" id="ARBA00022603"/>
    </source>
</evidence>
<feature type="region of interest" description="Disordered" evidence="4">
    <location>
        <begin position="1"/>
        <end position="224"/>
    </location>
</feature>
<protein>
    <submittedName>
        <fullName evidence="6">23S rRNA (Guanosine-2'-O-)-methyltransferase RlmB</fullName>
        <ecNumber evidence="6">2.1.1.185</ecNumber>
    </submittedName>
</protein>
<organism evidence="6 7">
    <name type="scientific">Sulfoacidibacillus ferrooxidans</name>
    <dbReference type="NCBI Taxonomy" id="2005001"/>
    <lineage>
        <taxon>Bacteria</taxon>
        <taxon>Bacillati</taxon>
        <taxon>Bacillota</taxon>
        <taxon>Bacilli</taxon>
        <taxon>Bacillales</taxon>
        <taxon>Alicyclobacillaceae</taxon>
        <taxon>Sulfoacidibacillus</taxon>
    </lineage>
</organism>
<evidence type="ECO:0000259" key="5">
    <source>
        <dbReference type="SMART" id="SM00967"/>
    </source>
</evidence>
<evidence type="ECO:0000256" key="4">
    <source>
        <dbReference type="SAM" id="MobiDB-lite"/>
    </source>
</evidence>
<dbReference type="InterPro" id="IPR029064">
    <property type="entry name" value="Ribosomal_eL30-like_sf"/>
</dbReference>
<dbReference type="Proteomes" id="UP001139263">
    <property type="component" value="Unassembled WGS sequence"/>
</dbReference>
<dbReference type="Gene3D" id="3.40.1280.10">
    <property type="match status" value="1"/>
</dbReference>
<accession>A0A9X2ADV0</accession>
<dbReference type="GO" id="GO:0032259">
    <property type="term" value="P:methylation"/>
    <property type="evidence" value="ECO:0007669"/>
    <property type="project" value="UniProtKB-KW"/>
</dbReference>
<dbReference type="SMART" id="SM00967">
    <property type="entry name" value="SpoU_sub_bind"/>
    <property type="match status" value="1"/>
</dbReference>
<dbReference type="SUPFAM" id="SSF75217">
    <property type="entry name" value="alpha/beta knot"/>
    <property type="match status" value="1"/>
</dbReference>
<dbReference type="AlphaFoldDB" id="A0A9X2ADV0"/>
<feature type="compositionally biased region" description="Gly residues" evidence="4">
    <location>
        <begin position="14"/>
        <end position="25"/>
    </location>
</feature>
<name>A0A9X2ADV0_9BACL</name>
<dbReference type="NCBIfam" id="TIGR00186">
    <property type="entry name" value="rRNA_methyl_3"/>
    <property type="match status" value="1"/>
</dbReference>
<evidence type="ECO:0000313" key="6">
    <source>
        <dbReference type="EMBL" id="MCI0183865.1"/>
    </source>
</evidence>